<dbReference type="RefSeq" id="WP_219480613.1">
    <property type="nucleotide sequence ID" value="NZ_JAHXCT010000003.1"/>
</dbReference>
<protein>
    <submittedName>
        <fullName evidence="7">Insulinase family protein</fullName>
    </submittedName>
</protein>
<keyword evidence="2" id="KW-0479">Metal-binding</keyword>
<dbReference type="PANTHER" id="PTHR43690">
    <property type="entry name" value="NARDILYSIN"/>
    <property type="match status" value="1"/>
</dbReference>
<evidence type="ECO:0000313" key="8">
    <source>
        <dbReference type="Proteomes" id="UP000788426"/>
    </source>
</evidence>
<feature type="chain" id="PRO_5045954377" evidence="4">
    <location>
        <begin position="21"/>
        <end position="938"/>
    </location>
</feature>
<feature type="domain" description="Peptidase M16 N-terminal" evidence="5">
    <location>
        <begin position="48"/>
        <end position="167"/>
    </location>
</feature>
<proteinExistence type="inferred from homology"/>
<feature type="domain" description="Peptidase M16 C-terminal" evidence="6">
    <location>
        <begin position="709"/>
        <end position="870"/>
    </location>
</feature>
<feature type="domain" description="Peptidase M16 C-terminal" evidence="6">
    <location>
        <begin position="205"/>
        <end position="391"/>
    </location>
</feature>
<name>A0ABS6YCU3_9BACT</name>
<organism evidence="7 8">
    <name type="scientific">Hoylesella nanceiensis</name>
    <dbReference type="NCBI Taxonomy" id="425941"/>
    <lineage>
        <taxon>Bacteria</taxon>
        <taxon>Pseudomonadati</taxon>
        <taxon>Bacteroidota</taxon>
        <taxon>Bacteroidia</taxon>
        <taxon>Bacteroidales</taxon>
        <taxon>Prevotellaceae</taxon>
        <taxon>Hoylesella</taxon>
    </lineage>
</organism>
<evidence type="ECO:0000256" key="1">
    <source>
        <dbReference type="ARBA" id="ARBA00007261"/>
    </source>
</evidence>
<dbReference type="PROSITE" id="PS00143">
    <property type="entry name" value="INSULINASE"/>
    <property type="match status" value="1"/>
</dbReference>
<dbReference type="InterPro" id="IPR011765">
    <property type="entry name" value="Pept_M16_N"/>
</dbReference>
<evidence type="ECO:0000256" key="2">
    <source>
        <dbReference type="ARBA" id="ARBA00022723"/>
    </source>
</evidence>
<evidence type="ECO:0000256" key="3">
    <source>
        <dbReference type="RuleBase" id="RU004447"/>
    </source>
</evidence>
<feature type="signal peptide" evidence="4">
    <location>
        <begin position="1"/>
        <end position="20"/>
    </location>
</feature>
<reference evidence="7 8" key="1">
    <citation type="submission" date="2021-07" db="EMBL/GenBank/DDBJ databases">
        <title>Genomic diversity and antimicrobial resistance of Prevotella spp. isolated from chronic lung disease airways.</title>
        <authorList>
            <person name="Webb K.A."/>
            <person name="Olagoke O.S."/>
            <person name="Baird T."/>
            <person name="Neill J."/>
            <person name="Pham A."/>
            <person name="Wells T.J."/>
            <person name="Ramsay K.A."/>
            <person name="Bell S.C."/>
            <person name="Sarovich D.S."/>
            <person name="Price E.P."/>
        </authorList>
    </citation>
    <scope>NUCLEOTIDE SEQUENCE [LARGE SCALE GENOMIC DNA]</scope>
    <source>
        <strain evidence="7 8">SCHI0011.S.12</strain>
    </source>
</reference>
<accession>A0ABS6YCU3</accession>
<dbReference type="InterPro" id="IPR001431">
    <property type="entry name" value="Pept_M16_Zn_BS"/>
</dbReference>
<gene>
    <name evidence="7" type="ORF">KZO38_04850</name>
</gene>
<dbReference type="Proteomes" id="UP000788426">
    <property type="component" value="Unassembled WGS sequence"/>
</dbReference>
<dbReference type="InterPro" id="IPR007863">
    <property type="entry name" value="Peptidase_M16_C"/>
</dbReference>
<evidence type="ECO:0000259" key="6">
    <source>
        <dbReference type="Pfam" id="PF05193"/>
    </source>
</evidence>
<dbReference type="PANTHER" id="PTHR43690:SF17">
    <property type="entry name" value="PROTEIN YHJJ"/>
    <property type="match status" value="1"/>
</dbReference>
<sequence length="938" mass="105834">MMLKKLFVAVLLLISTVAQAQQLPDMPVDPKVRIGKLSNGLTYYIRHNNWPEKRASFYIAQKVGSLQEEESQRGLAHFLEHMCFNGTDNFKGNDLIRYCESLGVQFGADLNAYTSIDETVYNISNVPTTRQTALDSCLLILRDWATGLTLDPKEIDQERGVIHEEWRLRTSPESRMFERNLPALYPGSKYGLRYPIGLMSVVDNFKYKELRDYYEKWYHPDNQGIIVVGDIDVDHTEAMIKKLFGGIKNPANLSPIVKENVPDNKEPIVIVDKDKECQSNSVMIFFKHDPYPEAEKNNMVYTITETVKSAAMSMLNSRLSEATLKPECPYIQASVEDGMYIFSKTKDALSINIVPKDPSRTNEAITTVVKEVRKAAEFGFTESEFARYMAKMQSVLDNMYSERDKRSNDAFCKEYYKNFLENEPIPSMEDYYGIMKQVLPGLSVAPVNELMGQLLPKDNENLVAVSFNNEKEGAVYPTKEGILGAINAAREAKIEAYVDNTKNEPLIAKLPKAGKIVKEQKSKQFDYTVLTLSNGAKVILKKTDYKKDKVSMTAEGLGGSSLYGPQDYINLNNFDGVIGISGLGKFTSLDLTKALAGKIANADLGISGKYTNMSGSATPKDLETMFQLAYLYFTDITKDQKAFDSMIKGLEVNLKNRELSADVAFGDSISATVYGHNPRLKPLLLSDLNKINYDRILQIAKERTANAAGWTFTFIGNFDETAIRQYICQYIASLPAKGKIQKGHKTTFMVKGEVTNKFTRKMETPKATAYMVWHNESLPYSNENAIKADIAGQILEMVYLNKIREEASAAYSVQAAGRSEYSEDYHNFSFVAYCPMKPEKQQEAIDIMTKELPALATTVDASMLDKVKKTMLKNYDNALKTNGYWSKVIYMNQRYGFDVHSDYRKLVEAQTPETIKAFVKDFLKSKNRISVIMLPQAQ</sequence>
<comment type="caution">
    <text evidence="7">The sequence shown here is derived from an EMBL/GenBank/DDBJ whole genome shotgun (WGS) entry which is preliminary data.</text>
</comment>
<dbReference type="Pfam" id="PF00675">
    <property type="entry name" value="Peptidase_M16"/>
    <property type="match status" value="1"/>
</dbReference>
<keyword evidence="4" id="KW-0732">Signal</keyword>
<dbReference type="InterPro" id="IPR050626">
    <property type="entry name" value="Peptidase_M16"/>
</dbReference>
<evidence type="ECO:0000256" key="4">
    <source>
        <dbReference type="SAM" id="SignalP"/>
    </source>
</evidence>
<keyword evidence="8" id="KW-1185">Reference proteome</keyword>
<dbReference type="EMBL" id="JAHXCT010000003">
    <property type="protein sequence ID" value="MBW4769087.1"/>
    <property type="molecule type" value="Genomic_DNA"/>
</dbReference>
<comment type="similarity">
    <text evidence="1 3">Belongs to the peptidase M16 family.</text>
</comment>
<evidence type="ECO:0000259" key="5">
    <source>
        <dbReference type="Pfam" id="PF00675"/>
    </source>
</evidence>
<evidence type="ECO:0000313" key="7">
    <source>
        <dbReference type="EMBL" id="MBW4769087.1"/>
    </source>
</evidence>
<dbReference type="Pfam" id="PF05193">
    <property type="entry name" value="Peptidase_M16_C"/>
    <property type="match status" value="2"/>
</dbReference>